<dbReference type="Proteomes" id="UP000024284">
    <property type="component" value="Unassembled WGS sequence"/>
</dbReference>
<name>A0A086PC31_SPHHM</name>
<proteinExistence type="predicted"/>
<dbReference type="AlphaFoldDB" id="A0A086PC31"/>
<keyword evidence="3" id="KW-1185">Reference proteome</keyword>
<evidence type="ECO:0000313" key="3">
    <source>
        <dbReference type="Proteomes" id="UP000024284"/>
    </source>
</evidence>
<accession>A0A086PC31</accession>
<evidence type="ECO:0000256" key="1">
    <source>
        <dbReference type="SAM" id="MobiDB-lite"/>
    </source>
</evidence>
<organism evidence="2 3">
    <name type="scientific">Sphingobium herbicidovorans (strain ATCC 700291 / DSM 11019 / CCUG 56400 / KCTC 2939 / LMG 18315 / NBRC 16415 / MH)</name>
    <name type="common">Sphingomonas herbicidovorans</name>
    <dbReference type="NCBI Taxonomy" id="1219045"/>
    <lineage>
        <taxon>Bacteria</taxon>
        <taxon>Pseudomonadati</taxon>
        <taxon>Pseudomonadota</taxon>
        <taxon>Alphaproteobacteria</taxon>
        <taxon>Sphingomonadales</taxon>
        <taxon>Sphingomonadaceae</taxon>
        <taxon>Sphingobium</taxon>
    </lineage>
</organism>
<dbReference type="EMBL" id="JFZA02000008">
    <property type="protein sequence ID" value="KFG90949.1"/>
    <property type="molecule type" value="Genomic_DNA"/>
</dbReference>
<comment type="caution">
    <text evidence="2">The sequence shown here is derived from an EMBL/GenBank/DDBJ whole genome shotgun (WGS) entry which is preliminary data.</text>
</comment>
<gene>
    <name evidence="2" type="ORF">BV98_001316</name>
</gene>
<sequence length="82" mass="8784">MYSAGSCSTAWLPALTKSADQAPNHVIPLEALCSLGLLDPRSGLFVMITQLPLHYSPGGFSGPQGQRSRGNPRIGLLTRRYS</sequence>
<protein>
    <submittedName>
        <fullName evidence="2">Uncharacterized protein</fullName>
    </submittedName>
</protein>
<evidence type="ECO:0000313" key="2">
    <source>
        <dbReference type="EMBL" id="KFG90949.1"/>
    </source>
</evidence>
<reference evidence="2" key="1">
    <citation type="submission" date="2014-08" db="EMBL/GenBank/DDBJ databases">
        <title>Draft genome sequences of Sphingobium herbicidovorans.</title>
        <authorList>
            <person name="Gan H.M."/>
            <person name="Gan H.Y."/>
            <person name="Savka M.A."/>
        </authorList>
    </citation>
    <scope>NUCLEOTIDE SEQUENCE [LARGE SCALE GENOMIC DNA]</scope>
    <source>
        <strain evidence="2">NBRC 16415</strain>
    </source>
</reference>
<feature type="region of interest" description="Disordered" evidence="1">
    <location>
        <begin position="59"/>
        <end position="82"/>
    </location>
</feature>